<organism evidence="2 3">
    <name type="scientific">Mycteria americana</name>
    <name type="common">Wood stork</name>
    <dbReference type="NCBI Taxonomy" id="33587"/>
    <lineage>
        <taxon>Eukaryota</taxon>
        <taxon>Metazoa</taxon>
        <taxon>Chordata</taxon>
        <taxon>Craniata</taxon>
        <taxon>Vertebrata</taxon>
        <taxon>Euteleostomi</taxon>
        <taxon>Archelosauria</taxon>
        <taxon>Archosauria</taxon>
        <taxon>Dinosauria</taxon>
        <taxon>Saurischia</taxon>
        <taxon>Theropoda</taxon>
        <taxon>Coelurosauria</taxon>
        <taxon>Aves</taxon>
        <taxon>Neognathae</taxon>
        <taxon>Neoaves</taxon>
        <taxon>Aequornithes</taxon>
        <taxon>Ciconiiformes</taxon>
        <taxon>Ciconiidae</taxon>
        <taxon>Mycteria</taxon>
    </lineage>
</organism>
<protein>
    <submittedName>
        <fullName evidence="2">Uncharacterized protein</fullName>
    </submittedName>
</protein>
<dbReference type="Proteomes" id="UP001333110">
    <property type="component" value="Unassembled WGS sequence"/>
</dbReference>
<feature type="region of interest" description="Disordered" evidence="1">
    <location>
        <begin position="29"/>
        <end position="48"/>
    </location>
</feature>
<dbReference type="AlphaFoldDB" id="A0AAN7NKL2"/>
<keyword evidence="3" id="KW-1185">Reference proteome</keyword>
<gene>
    <name evidence="2" type="ORF">QYF61_005286</name>
</gene>
<accession>A0AAN7NKL2</accession>
<dbReference type="EMBL" id="JAUNZN010000002">
    <property type="protein sequence ID" value="KAK4826134.1"/>
    <property type="molecule type" value="Genomic_DNA"/>
</dbReference>
<evidence type="ECO:0000313" key="2">
    <source>
        <dbReference type="EMBL" id="KAK4826134.1"/>
    </source>
</evidence>
<proteinExistence type="predicted"/>
<name>A0AAN7NKL2_MYCAM</name>
<comment type="caution">
    <text evidence="2">The sequence shown here is derived from an EMBL/GenBank/DDBJ whole genome shotgun (WGS) entry which is preliminary data.</text>
</comment>
<evidence type="ECO:0000313" key="3">
    <source>
        <dbReference type="Proteomes" id="UP001333110"/>
    </source>
</evidence>
<reference evidence="2 3" key="1">
    <citation type="journal article" date="2023" name="J. Hered.">
        <title>Chromosome-level genome of the wood stork (Mycteria americana) provides insight into avian chromosome evolution.</title>
        <authorList>
            <person name="Flamio R. Jr."/>
            <person name="Ramstad K.M."/>
        </authorList>
    </citation>
    <scope>NUCLEOTIDE SEQUENCE [LARGE SCALE GENOMIC DNA]</scope>
    <source>
        <strain evidence="2">JAX WOST 10</strain>
    </source>
</reference>
<sequence length="107" mass="11723">MIFKVPSNTNHSMCQKVDSVLTDAILEPMPAGSKMDPPLATAKPIGDGRTASGITYLRREKKAAVQQQRERGVRICERNNSADTKVSEQGGVEVLQAPEQRFPCSPR</sequence>
<evidence type="ECO:0000256" key="1">
    <source>
        <dbReference type="SAM" id="MobiDB-lite"/>
    </source>
</evidence>